<dbReference type="EMBL" id="JBGFUD010004262">
    <property type="protein sequence ID" value="MFH4979497.1"/>
    <property type="molecule type" value="Genomic_DNA"/>
</dbReference>
<protein>
    <submittedName>
        <fullName evidence="1">Uncharacterized protein</fullName>
    </submittedName>
</protein>
<dbReference type="AlphaFoldDB" id="A0ABD6EJW5"/>
<gene>
    <name evidence="1" type="ORF">AB6A40_006206</name>
</gene>
<evidence type="ECO:0000313" key="1">
    <source>
        <dbReference type="EMBL" id="MFH4979497.1"/>
    </source>
</evidence>
<proteinExistence type="predicted"/>
<evidence type="ECO:0000313" key="2">
    <source>
        <dbReference type="Proteomes" id="UP001608902"/>
    </source>
</evidence>
<comment type="caution">
    <text evidence="1">The sequence shown here is derived from an EMBL/GenBank/DDBJ whole genome shotgun (WGS) entry which is preliminary data.</text>
</comment>
<sequence>MVVDAVQILTSKDAKPADNAELSQRSFSCYYSNCFTVYHKIWVKASESRKFAGSQMMDDDHPSGKISVGLRWLSVDERALPEVIHRIVVLIHFSSTIVRCVLFS</sequence>
<accession>A0ABD6EJW5</accession>
<reference evidence="1 2" key="1">
    <citation type="submission" date="2024-08" db="EMBL/GenBank/DDBJ databases">
        <title>Gnathostoma spinigerum genome.</title>
        <authorList>
            <person name="Gonzalez-Bertolin B."/>
            <person name="Monzon S."/>
            <person name="Zaballos A."/>
            <person name="Jimenez P."/>
            <person name="Dekumyoy P."/>
            <person name="Varona S."/>
            <person name="Cuesta I."/>
            <person name="Sumanam S."/>
            <person name="Adisakwattana P."/>
            <person name="Gasser R.B."/>
            <person name="Hernandez-Gonzalez A."/>
            <person name="Young N.D."/>
            <person name="Perteguer M.J."/>
        </authorList>
    </citation>
    <scope>NUCLEOTIDE SEQUENCE [LARGE SCALE GENOMIC DNA]</scope>
    <source>
        <strain evidence="1">AL3</strain>
        <tissue evidence="1">Liver</tissue>
    </source>
</reference>
<organism evidence="1 2">
    <name type="scientific">Gnathostoma spinigerum</name>
    <dbReference type="NCBI Taxonomy" id="75299"/>
    <lineage>
        <taxon>Eukaryota</taxon>
        <taxon>Metazoa</taxon>
        <taxon>Ecdysozoa</taxon>
        <taxon>Nematoda</taxon>
        <taxon>Chromadorea</taxon>
        <taxon>Rhabditida</taxon>
        <taxon>Spirurina</taxon>
        <taxon>Gnathostomatomorpha</taxon>
        <taxon>Gnathostomatoidea</taxon>
        <taxon>Gnathostomatidae</taxon>
        <taxon>Gnathostoma</taxon>
    </lineage>
</organism>
<dbReference type="Proteomes" id="UP001608902">
    <property type="component" value="Unassembled WGS sequence"/>
</dbReference>
<name>A0ABD6EJW5_9BILA</name>
<keyword evidence="2" id="KW-1185">Reference proteome</keyword>